<dbReference type="GO" id="GO:0005886">
    <property type="term" value="C:plasma membrane"/>
    <property type="evidence" value="ECO:0007669"/>
    <property type="project" value="TreeGrafter"/>
</dbReference>
<keyword evidence="11" id="KW-1185">Reference proteome</keyword>
<dbReference type="AlphaFoldDB" id="A0A1I2CTN6"/>
<keyword evidence="2" id="KW-0813">Transport</keyword>
<dbReference type="PROSITE" id="PS51202">
    <property type="entry name" value="RCK_C"/>
    <property type="match status" value="1"/>
</dbReference>
<feature type="transmembrane region" description="Helical" evidence="8">
    <location>
        <begin position="416"/>
        <end position="434"/>
    </location>
</feature>
<dbReference type="InterPro" id="IPR014743">
    <property type="entry name" value="Cl-channel_core"/>
</dbReference>
<evidence type="ECO:0000256" key="5">
    <source>
        <dbReference type="ARBA" id="ARBA00023065"/>
    </source>
</evidence>
<feature type="transmembrane region" description="Helical" evidence="8">
    <location>
        <begin position="328"/>
        <end position="347"/>
    </location>
</feature>
<feature type="transmembrane region" description="Helical" evidence="8">
    <location>
        <begin position="39"/>
        <end position="60"/>
    </location>
</feature>
<evidence type="ECO:0000259" key="9">
    <source>
        <dbReference type="PROSITE" id="PS51202"/>
    </source>
</evidence>
<dbReference type="InterPro" id="IPR036721">
    <property type="entry name" value="RCK_C_sf"/>
</dbReference>
<evidence type="ECO:0000256" key="2">
    <source>
        <dbReference type="ARBA" id="ARBA00022448"/>
    </source>
</evidence>
<dbReference type="PANTHER" id="PTHR45711">
    <property type="entry name" value="CHLORIDE CHANNEL PROTEIN"/>
    <property type="match status" value="1"/>
</dbReference>
<dbReference type="InterPro" id="IPR006037">
    <property type="entry name" value="RCK_C"/>
</dbReference>
<evidence type="ECO:0000256" key="8">
    <source>
        <dbReference type="SAM" id="Phobius"/>
    </source>
</evidence>
<keyword evidence="7" id="KW-0868">Chloride</keyword>
<accession>A0A1I2CTN6</accession>
<evidence type="ECO:0000256" key="1">
    <source>
        <dbReference type="ARBA" id="ARBA00004141"/>
    </source>
</evidence>
<dbReference type="Gene3D" id="1.10.3080.10">
    <property type="entry name" value="Clc chloride channel"/>
    <property type="match status" value="1"/>
</dbReference>
<dbReference type="OrthoDB" id="9812438at2"/>
<dbReference type="PRINTS" id="PR00762">
    <property type="entry name" value="CLCHANNEL"/>
</dbReference>
<dbReference type="GO" id="GO:0006813">
    <property type="term" value="P:potassium ion transport"/>
    <property type="evidence" value="ECO:0007669"/>
    <property type="project" value="InterPro"/>
</dbReference>
<feature type="transmembrane region" description="Helical" evidence="8">
    <location>
        <begin position="213"/>
        <end position="233"/>
    </location>
</feature>
<keyword evidence="6 8" id="KW-0472">Membrane</keyword>
<organism evidence="10 11">
    <name type="scientific">Succiniclasticum ruminis DSM 9236</name>
    <dbReference type="NCBI Taxonomy" id="1123323"/>
    <lineage>
        <taxon>Bacteria</taxon>
        <taxon>Bacillati</taxon>
        <taxon>Bacillota</taxon>
        <taxon>Negativicutes</taxon>
        <taxon>Acidaminococcales</taxon>
        <taxon>Acidaminococcaceae</taxon>
        <taxon>Succiniclasticum</taxon>
    </lineage>
</organism>
<dbReference type="EMBL" id="FONL01000014">
    <property type="protein sequence ID" value="SFE71143.1"/>
    <property type="molecule type" value="Genomic_DNA"/>
</dbReference>
<feature type="transmembrane region" description="Helical" evidence="8">
    <location>
        <begin position="178"/>
        <end position="201"/>
    </location>
</feature>
<keyword evidence="5" id="KW-0406">Ion transport</keyword>
<keyword evidence="3 8" id="KW-0812">Transmembrane</keyword>
<evidence type="ECO:0000313" key="10">
    <source>
        <dbReference type="EMBL" id="SFE71143.1"/>
    </source>
</evidence>
<evidence type="ECO:0000256" key="7">
    <source>
        <dbReference type="ARBA" id="ARBA00023214"/>
    </source>
</evidence>
<feature type="domain" description="RCK C-terminal" evidence="9">
    <location>
        <begin position="455"/>
        <end position="537"/>
    </location>
</feature>
<dbReference type="GO" id="GO:0005247">
    <property type="term" value="F:voltage-gated chloride channel activity"/>
    <property type="evidence" value="ECO:0007669"/>
    <property type="project" value="TreeGrafter"/>
</dbReference>
<keyword evidence="4 8" id="KW-1133">Transmembrane helix</keyword>
<gene>
    <name evidence="10" type="ORF">SAMN05216245_11434</name>
</gene>
<protein>
    <submittedName>
        <fullName evidence="10">H+/Cl-antiporter ClcA</fullName>
    </submittedName>
</protein>
<feature type="transmembrane region" description="Helical" evidence="8">
    <location>
        <begin position="385"/>
        <end position="404"/>
    </location>
</feature>
<sequence length="540" mass="58553">MKANFFHPHKKINTEAASRSQLVNTYRSLNHWNGFQFKLFWEGIVVGIFSGLVVSLFRFLLSRAEEFRIGLYGYLSQLPAVYTAGWFAALLAVGGVLYWLTRHEPMAGGSGIPQVKGVILGLMRMNWFRILWVKLTAGVIGLGAGLSLGREGPSIQLGAVTAQGVSRFLGRTRMEERYLITSGASAGLAAAFNAPLAGVMFSLEELHRNFSAVVLLPAMTAAMTSTFVSRLFFGGGLTFSFRSIPRFPLDLHIVYAILIAVIAGLCGVIFNAGLLNIHRFYSLPVFKNLYMKITFALLCAGVLGFVLPQVLGGGNRLVDELATKSFPLQLLFALLAGKFIFTLISYGTGVPGGFFLPMLVLGALVGSICAYFLTAFQLILPSHGANIIIIAMAAFFSASVRAPITGTVLISEMTGSFYHLMILGMASAIAYIVAQLCGSQPIYEALLLKSLNSHSTPEPNTVRKERNIVEVPVSSGSLIENKRVQDIPWPGHTLLVDVKRGSEQLIPDANTVIMAGDFLYVLTETEHAEDVQALGSDLKD</sequence>
<dbReference type="RefSeq" id="WP_093913958.1">
    <property type="nucleotide sequence ID" value="NZ_FONL01000014.1"/>
</dbReference>
<reference evidence="10 11" key="1">
    <citation type="submission" date="2016-10" db="EMBL/GenBank/DDBJ databases">
        <authorList>
            <person name="de Groot N.N."/>
        </authorList>
    </citation>
    <scope>NUCLEOTIDE SEQUENCE [LARGE SCALE GENOMIC DNA]</scope>
    <source>
        <strain evidence="10 11">DSM 9236</strain>
    </source>
</reference>
<evidence type="ECO:0000256" key="6">
    <source>
        <dbReference type="ARBA" id="ARBA00023136"/>
    </source>
</evidence>
<comment type="subcellular location">
    <subcellularLocation>
        <location evidence="1">Membrane</location>
        <topology evidence="1">Multi-pass membrane protein</topology>
    </subcellularLocation>
</comment>
<name>A0A1I2CTN6_9FIRM</name>
<dbReference type="Proteomes" id="UP000198896">
    <property type="component" value="Unassembled WGS sequence"/>
</dbReference>
<dbReference type="InterPro" id="IPR001807">
    <property type="entry name" value="ClC"/>
</dbReference>
<evidence type="ECO:0000256" key="3">
    <source>
        <dbReference type="ARBA" id="ARBA00022692"/>
    </source>
</evidence>
<feature type="transmembrane region" description="Helical" evidence="8">
    <location>
        <begin position="289"/>
        <end position="308"/>
    </location>
</feature>
<dbReference type="Gene3D" id="3.30.70.1450">
    <property type="entry name" value="Regulator of K+ conductance, C-terminal domain"/>
    <property type="match status" value="1"/>
</dbReference>
<feature type="transmembrane region" description="Helical" evidence="8">
    <location>
        <begin position="253"/>
        <end position="277"/>
    </location>
</feature>
<dbReference type="SUPFAM" id="SSF116726">
    <property type="entry name" value="TrkA C-terminal domain-like"/>
    <property type="match status" value="1"/>
</dbReference>
<dbReference type="PANTHER" id="PTHR45711:SF6">
    <property type="entry name" value="CHLORIDE CHANNEL PROTEIN"/>
    <property type="match status" value="1"/>
</dbReference>
<evidence type="ECO:0000313" key="11">
    <source>
        <dbReference type="Proteomes" id="UP000198896"/>
    </source>
</evidence>
<feature type="transmembrane region" description="Helical" evidence="8">
    <location>
        <begin position="354"/>
        <end position="379"/>
    </location>
</feature>
<feature type="transmembrane region" description="Helical" evidence="8">
    <location>
        <begin position="130"/>
        <end position="148"/>
    </location>
</feature>
<dbReference type="SUPFAM" id="SSF81340">
    <property type="entry name" value="Clc chloride channel"/>
    <property type="match status" value="1"/>
</dbReference>
<dbReference type="Pfam" id="PF02080">
    <property type="entry name" value="TrkA_C"/>
    <property type="match status" value="1"/>
</dbReference>
<feature type="transmembrane region" description="Helical" evidence="8">
    <location>
        <begin position="80"/>
        <end position="100"/>
    </location>
</feature>
<dbReference type="STRING" id="1123323.SAMN05216245_11434"/>
<dbReference type="GO" id="GO:0008324">
    <property type="term" value="F:monoatomic cation transmembrane transporter activity"/>
    <property type="evidence" value="ECO:0007669"/>
    <property type="project" value="InterPro"/>
</dbReference>
<dbReference type="Pfam" id="PF00654">
    <property type="entry name" value="Voltage_CLC"/>
    <property type="match status" value="1"/>
</dbReference>
<evidence type="ECO:0000256" key="4">
    <source>
        <dbReference type="ARBA" id="ARBA00022989"/>
    </source>
</evidence>
<dbReference type="CDD" id="cd01031">
    <property type="entry name" value="EriC"/>
    <property type="match status" value="1"/>
</dbReference>
<proteinExistence type="predicted"/>